<evidence type="ECO:0000313" key="3">
    <source>
        <dbReference type="Proteomes" id="UP000632535"/>
    </source>
</evidence>
<evidence type="ECO:0008006" key="4">
    <source>
        <dbReference type="Google" id="ProtNLM"/>
    </source>
</evidence>
<dbReference type="Proteomes" id="UP000632535">
    <property type="component" value="Unassembled WGS sequence"/>
</dbReference>
<feature type="compositionally biased region" description="Basic residues" evidence="1">
    <location>
        <begin position="230"/>
        <end position="249"/>
    </location>
</feature>
<name>A0ABQ2BDZ9_9MICO</name>
<evidence type="ECO:0000256" key="1">
    <source>
        <dbReference type="SAM" id="MobiDB-lite"/>
    </source>
</evidence>
<dbReference type="RefSeq" id="WP_229738456.1">
    <property type="nucleotide sequence ID" value="NZ_BMDG01000018.1"/>
</dbReference>
<organism evidence="2 3">
    <name type="scientific">Isoptericola cucumis</name>
    <dbReference type="NCBI Taxonomy" id="1776856"/>
    <lineage>
        <taxon>Bacteria</taxon>
        <taxon>Bacillati</taxon>
        <taxon>Actinomycetota</taxon>
        <taxon>Actinomycetes</taxon>
        <taxon>Micrococcales</taxon>
        <taxon>Promicromonosporaceae</taxon>
        <taxon>Isoptericola</taxon>
    </lineage>
</organism>
<dbReference type="CDD" id="cd21650">
    <property type="entry name" value="CrtA-like"/>
    <property type="match status" value="1"/>
</dbReference>
<evidence type="ECO:0000313" key="2">
    <source>
        <dbReference type="EMBL" id="GGI12010.1"/>
    </source>
</evidence>
<dbReference type="EMBL" id="BMDG01000018">
    <property type="protein sequence ID" value="GGI12010.1"/>
    <property type="molecule type" value="Genomic_DNA"/>
</dbReference>
<protein>
    <recommendedName>
        <fullName evidence="4">Spheroidene monooxygenase</fullName>
    </recommendedName>
</protein>
<feature type="compositionally biased region" description="Low complexity" evidence="1">
    <location>
        <begin position="253"/>
        <end position="268"/>
    </location>
</feature>
<reference evidence="3" key="1">
    <citation type="journal article" date="2019" name="Int. J. Syst. Evol. Microbiol.">
        <title>The Global Catalogue of Microorganisms (GCM) 10K type strain sequencing project: providing services to taxonomists for standard genome sequencing and annotation.</title>
        <authorList>
            <consortium name="The Broad Institute Genomics Platform"/>
            <consortium name="The Broad Institute Genome Sequencing Center for Infectious Disease"/>
            <person name="Wu L."/>
            <person name="Ma J."/>
        </authorList>
    </citation>
    <scope>NUCLEOTIDE SEQUENCE [LARGE SCALE GENOMIC DNA]</scope>
    <source>
        <strain evidence="3">CCM 8653</strain>
    </source>
</reference>
<accession>A0ABQ2BDZ9</accession>
<dbReference type="InterPro" id="IPR049574">
    <property type="entry name" value="CrtA-like"/>
</dbReference>
<comment type="caution">
    <text evidence="2">The sequence shown here is derived from an EMBL/GenBank/DDBJ whole genome shotgun (WGS) entry which is preliminary data.</text>
</comment>
<proteinExistence type="predicted"/>
<keyword evidence="3" id="KW-1185">Reference proteome</keyword>
<gene>
    <name evidence="2" type="ORF">GCM10007368_39040</name>
</gene>
<feature type="region of interest" description="Disordered" evidence="1">
    <location>
        <begin position="227"/>
        <end position="268"/>
    </location>
</feature>
<sequence length="520" mass="57408">MNHLLDLGSRKFWRLVGKRVDLASDHSWLRAPTSRSSTVGDGWLAAEAAHHGGTVDDAAAATAPAAGPAPGLLPAMTVLDGPGFDAARLDRRVRDFYEHTAAWHMEVWSGWSPLFWPAGELVARLFGRRVEQLSLPMRPLDVAHGMDSQVRVIRDGDGEQVGAAWLRTLRPSGRYVFSGCYSARRLPGAARPSVHVAFPLESGNVQVFLRPVVGDGGGLVLESPPGAVRAGRRVRRGPRRRAGLRRARPAPRDLPAVPRPGRGAPYRPRAADLAHLDDAAALQDGARPMIHTFHLAELPAAVTARALLRPPSSTGAPGLDHAECLALMRLGAPAVSLDRLQLRRIAVFAQWCDEDAVDRFLSEDALGRHLAAGWHVRLEYLRRWSRLAALPGLPARTGGWDQDEPVVAVTVARMRLPEVPRFLRWGRPVERQVRDHPGTTLALAAVRPPRTIATFSVWRTVREMEQMVHGRAGDHPDRRHADAMVERRRRDFHHEFATFRFRPLAEHGTWEGRTGIVPLS</sequence>